<dbReference type="Pfam" id="PF03466">
    <property type="entry name" value="LysR_substrate"/>
    <property type="match status" value="1"/>
</dbReference>
<gene>
    <name evidence="6" type="ORF">GGQ59_001829</name>
</gene>
<proteinExistence type="inferred from homology"/>
<protein>
    <submittedName>
        <fullName evidence="6">DNA-binding transcriptional LysR family regulator</fullName>
    </submittedName>
</protein>
<dbReference type="PANTHER" id="PTHR30537">
    <property type="entry name" value="HTH-TYPE TRANSCRIPTIONAL REGULATOR"/>
    <property type="match status" value="1"/>
</dbReference>
<organism evidence="6 7">
    <name type="scientific">Parvularcula dongshanensis</name>
    <dbReference type="NCBI Taxonomy" id="1173995"/>
    <lineage>
        <taxon>Bacteria</taxon>
        <taxon>Pseudomonadati</taxon>
        <taxon>Pseudomonadota</taxon>
        <taxon>Alphaproteobacteria</taxon>
        <taxon>Parvularculales</taxon>
        <taxon>Parvularculaceae</taxon>
        <taxon>Parvularcula</taxon>
    </lineage>
</organism>
<dbReference type="GO" id="GO:0006351">
    <property type="term" value="P:DNA-templated transcription"/>
    <property type="evidence" value="ECO:0007669"/>
    <property type="project" value="TreeGrafter"/>
</dbReference>
<dbReference type="PANTHER" id="PTHR30537:SF30">
    <property type="entry name" value="TRANSCRIPTIONAL REGULATOR-RELATED"/>
    <property type="match status" value="1"/>
</dbReference>
<evidence type="ECO:0000256" key="4">
    <source>
        <dbReference type="ARBA" id="ARBA00023163"/>
    </source>
</evidence>
<evidence type="ECO:0000256" key="2">
    <source>
        <dbReference type="ARBA" id="ARBA00023015"/>
    </source>
</evidence>
<reference evidence="6 7" key="1">
    <citation type="submission" date="2020-08" db="EMBL/GenBank/DDBJ databases">
        <title>Genomic Encyclopedia of Type Strains, Phase IV (KMG-IV): sequencing the most valuable type-strain genomes for metagenomic binning, comparative biology and taxonomic classification.</title>
        <authorList>
            <person name="Goeker M."/>
        </authorList>
    </citation>
    <scope>NUCLEOTIDE SEQUENCE [LARGE SCALE GENOMIC DNA]</scope>
    <source>
        <strain evidence="6 7">DSM 102850</strain>
    </source>
</reference>
<dbReference type="RefSeq" id="WP_183817763.1">
    <property type="nucleotide sequence ID" value="NZ_JACHOB010000003.1"/>
</dbReference>
<accession>A0A840I524</accession>
<dbReference type="CDD" id="cd08422">
    <property type="entry name" value="PBP2_CrgA_like"/>
    <property type="match status" value="1"/>
</dbReference>
<name>A0A840I524_9PROT</name>
<dbReference type="EMBL" id="JACHOB010000003">
    <property type="protein sequence ID" value="MBB4659304.1"/>
    <property type="molecule type" value="Genomic_DNA"/>
</dbReference>
<keyword evidence="4" id="KW-0804">Transcription</keyword>
<dbReference type="InterPro" id="IPR036390">
    <property type="entry name" value="WH_DNA-bd_sf"/>
</dbReference>
<keyword evidence="2" id="KW-0805">Transcription regulation</keyword>
<dbReference type="InterPro" id="IPR000847">
    <property type="entry name" value="LysR_HTH_N"/>
</dbReference>
<dbReference type="Pfam" id="PF00126">
    <property type="entry name" value="HTH_1"/>
    <property type="match status" value="1"/>
</dbReference>
<dbReference type="SUPFAM" id="SSF46785">
    <property type="entry name" value="Winged helix' DNA-binding domain"/>
    <property type="match status" value="1"/>
</dbReference>
<dbReference type="AlphaFoldDB" id="A0A840I524"/>
<evidence type="ECO:0000313" key="6">
    <source>
        <dbReference type="EMBL" id="MBB4659304.1"/>
    </source>
</evidence>
<dbReference type="GO" id="GO:0003700">
    <property type="term" value="F:DNA-binding transcription factor activity"/>
    <property type="evidence" value="ECO:0007669"/>
    <property type="project" value="InterPro"/>
</dbReference>
<sequence>MLDRLKALTTFAAILEEGSFRGAARRLGITPSTVSYHVGELEAFLGAPLLRRSTRRLAPTELGLEVGREAKTILAAAESALGAAGRAGGQLRGTLSLTMTSALIGAGIAERIAAFVQAHPQARFRLDVSDAAADLVGERYDLALRAGTLADSALKSRRIGAVERVIVRAPAYRTPPGAGPDRLDWIMLESMPPKRRLTSPAGDEVEVEPKAVTTVGSLEAMIELCVAGIGIATPPRHRVAGELAAGTLTEALPGWSIPPIDLYAVWPAAKTESPLRRAFLDEALRSWSPPKR</sequence>
<feature type="domain" description="HTH lysR-type" evidence="5">
    <location>
        <begin position="3"/>
        <end position="60"/>
    </location>
</feature>
<evidence type="ECO:0000256" key="3">
    <source>
        <dbReference type="ARBA" id="ARBA00023125"/>
    </source>
</evidence>
<dbReference type="InterPro" id="IPR005119">
    <property type="entry name" value="LysR_subst-bd"/>
</dbReference>
<dbReference type="Gene3D" id="1.10.10.10">
    <property type="entry name" value="Winged helix-like DNA-binding domain superfamily/Winged helix DNA-binding domain"/>
    <property type="match status" value="1"/>
</dbReference>
<evidence type="ECO:0000259" key="5">
    <source>
        <dbReference type="PROSITE" id="PS50931"/>
    </source>
</evidence>
<dbReference type="InterPro" id="IPR036388">
    <property type="entry name" value="WH-like_DNA-bd_sf"/>
</dbReference>
<keyword evidence="3 6" id="KW-0238">DNA-binding</keyword>
<dbReference type="PROSITE" id="PS50931">
    <property type="entry name" value="HTH_LYSR"/>
    <property type="match status" value="1"/>
</dbReference>
<keyword evidence="7" id="KW-1185">Reference proteome</keyword>
<dbReference type="InterPro" id="IPR058163">
    <property type="entry name" value="LysR-type_TF_proteobact-type"/>
</dbReference>
<dbReference type="GO" id="GO:0043565">
    <property type="term" value="F:sequence-specific DNA binding"/>
    <property type="evidence" value="ECO:0007669"/>
    <property type="project" value="TreeGrafter"/>
</dbReference>
<evidence type="ECO:0000313" key="7">
    <source>
        <dbReference type="Proteomes" id="UP000563524"/>
    </source>
</evidence>
<comment type="similarity">
    <text evidence="1">Belongs to the LysR transcriptional regulatory family.</text>
</comment>
<comment type="caution">
    <text evidence="6">The sequence shown here is derived from an EMBL/GenBank/DDBJ whole genome shotgun (WGS) entry which is preliminary data.</text>
</comment>
<dbReference type="SUPFAM" id="SSF53850">
    <property type="entry name" value="Periplasmic binding protein-like II"/>
    <property type="match status" value="1"/>
</dbReference>
<dbReference type="Proteomes" id="UP000563524">
    <property type="component" value="Unassembled WGS sequence"/>
</dbReference>
<evidence type="ECO:0000256" key="1">
    <source>
        <dbReference type="ARBA" id="ARBA00009437"/>
    </source>
</evidence>
<dbReference type="Gene3D" id="3.40.190.290">
    <property type="match status" value="1"/>
</dbReference>